<organism evidence="1 2">
    <name type="scientific">Populus alba</name>
    <name type="common">White poplar</name>
    <dbReference type="NCBI Taxonomy" id="43335"/>
    <lineage>
        <taxon>Eukaryota</taxon>
        <taxon>Viridiplantae</taxon>
        <taxon>Streptophyta</taxon>
        <taxon>Embryophyta</taxon>
        <taxon>Tracheophyta</taxon>
        <taxon>Spermatophyta</taxon>
        <taxon>Magnoliopsida</taxon>
        <taxon>eudicotyledons</taxon>
        <taxon>Gunneridae</taxon>
        <taxon>Pentapetalae</taxon>
        <taxon>rosids</taxon>
        <taxon>fabids</taxon>
        <taxon>Malpighiales</taxon>
        <taxon>Salicaceae</taxon>
        <taxon>Saliceae</taxon>
        <taxon>Populus</taxon>
    </lineage>
</organism>
<accession>A0ACC4BYF8</accession>
<dbReference type="Proteomes" id="UP000309997">
    <property type="component" value="Unassembled WGS sequence"/>
</dbReference>
<name>A0ACC4BYF8_POPAL</name>
<dbReference type="EMBL" id="RCHU02000007">
    <property type="protein sequence ID" value="KAL3583467.1"/>
    <property type="molecule type" value="Genomic_DNA"/>
</dbReference>
<gene>
    <name evidence="1" type="ORF">D5086_014528</name>
</gene>
<sequence>MKRSRKSNRVSWAPAPEGIKGIGSDCSIRGRELLEELFFDAISPSSTQLKISFCPDSLLCMGRVYHKTYNFRLQVEMKTTFCIWRGVDWGEKASRFVVCIQDLVNQVNLANVRLFLSEDCPSEVGGQVRDLLQKNASRLLPISSSKDSNDLPPGFEGTHFLNPYIKELSCFPRVQWKCPPNFVVNYNWRVTDGEESQESEAQKLREMRVLEAVYPRPSSVPPSPAVSLDVEEENYDDSLTPNIPLIPVEEEEAAEMPAALTEPLKNPTTSLSPSLPPVLLSSGILNSSKSNTPALNPPASQKPELGRLPDPGTHPITAASAAVTAIIKSKEQGGLIDTDLLAKIFSDPKMVDKLISGNQTLPVTSRPVSSSRSPLYAKPAMVSAPSPDNGNLQHLPGKELAWSKPMGQIPMPCPKPAVHFPSMPYDGSLQHQLSQVQTTVTRTSMHQDAVPATGSGVASPIPVPIQEPGKASAPRPPVGNMFSASNSMQTAPSLVPRESKTPQISYFKDIHPNPMFDLVKSTLVKRPKQPINGPQGGKKTNLVKDVSYIKNLIKEHGTAKKETKDRNLFHNGSHYYNQTQNPESIQNSKNRESKPKFQKPCMYFKTPKGCRNGSDCPFQHDMSFQFQTGSGDSKLQVAKKMKFSGEITAGRT</sequence>
<evidence type="ECO:0000313" key="2">
    <source>
        <dbReference type="Proteomes" id="UP000309997"/>
    </source>
</evidence>
<proteinExistence type="predicted"/>
<keyword evidence="2" id="KW-1185">Reference proteome</keyword>
<protein>
    <submittedName>
        <fullName evidence="1">Uncharacterized protein</fullName>
    </submittedName>
</protein>
<reference evidence="1 2" key="1">
    <citation type="journal article" date="2024" name="Plant Biotechnol. J.">
        <title>Genome and CRISPR/Cas9 system of a widespread forest tree (Populus alba) in the world.</title>
        <authorList>
            <person name="Liu Y.J."/>
            <person name="Jiang P.F."/>
            <person name="Han X.M."/>
            <person name="Li X.Y."/>
            <person name="Wang H.M."/>
            <person name="Wang Y.J."/>
            <person name="Wang X.X."/>
            <person name="Zeng Q.Y."/>
        </authorList>
    </citation>
    <scope>NUCLEOTIDE SEQUENCE [LARGE SCALE GENOMIC DNA]</scope>
    <source>
        <strain evidence="2">cv. PAL-ZL1</strain>
    </source>
</reference>
<evidence type="ECO:0000313" key="1">
    <source>
        <dbReference type="EMBL" id="KAL3583467.1"/>
    </source>
</evidence>
<comment type="caution">
    <text evidence="1">The sequence shown here is derived from an EMBL/GenBank/DDBJ whole genome shotgun (WGS) entry which is preliminary data.</text>
</comment>